<reference evidence="2 3" key="1">
    <citation type="submission" date="2011-11" db="EMBL/GenBank/DDBJ databases">
        <title>The Noncontiguous Finished sequence of Saccharomonospora cyanea NA-134.</title>
        <authorList>
            <consortium name="US DOE Joint Genome Institute"/>
            <person name="Lucas S."/>
            <person name="Han J."/>
            <person name="Lapidus A."/>
            <person name="Cheng J.-F."/>
            <person name="Goodwin L."/>
            <person name="Pitluck S."/>
            <person name="Peters L."/>
            <person name="Ovchinnikova G."/>
            <person name="Lu M."/>
            <person name="Detter J.C."/>
            <person name="Han C."/>
            <person name="Tapia R."/>
            <person name="Land M."/>
            <person name="Hauser L."/>
            <person name="Kyrpides N."/>
            <person name="Ivanova N."/>
            <person name="Pagani I."/>
            <person name="Brambilla E.-M."/>
            <person name="Klenk H.-P."/>
            <person name="Woyke T."/>
        </authorList>
    </citation>
    <scope>NUCLEOTIDE SEQUENCE [LARGE SCALE GENOMIC DNA]</scope>
    <source>
        <strain evidence="2 3">NA-134</strain>
    </source>
</reference>
<evidence type="ECO:0000313" key="2">
    <source>
        <dbReference type="EMBL" id="EHR60694.1"/>
    </source>
</evidence>
<keyword evidence="3" id="KW-1185">Reference proteome</keyword>
<dbReference type="AlphaFoldDB" id="H5XI64"/>
<proteinExistence type="predicted"/>
<evidence type="ECO:0000256" key="1">
    <source>
        <dbReference type="SAM" id="MobiDB-lite"/>
    </source>
</evidence>
<dbReference type="STRING" id="882082.SaccyDRAFT_1796"/>
<gene>
    <name evidence="2" type="ORF">SaccyDRAFT_1796</name>
</gene>
<dbReference type="Proteomes" id="UP000002791">
    <property type="component" value="Chromosome"/>
</dbReference>
<dbReference type="EMBL" id="CM001440">
    <property type="protein sequence ID" value="EHR60694.1"/>
    <property type="molecule type" value="Genomic_DNA"/>
</dbReference>
<feature type="compositionally biased region" description="Pro residues" evidence="1">
    <location>
        <begin position="72"/>
        <end position="82"/>
    </location>
</feature>
<organism evidence="2 3">
    <name type="scientific">Saccharomonospora cyanea NA-134</name>
    <dbReference type="NCBI Taxonomy" id="882082"/>
    <lineage>
        <taxon>Bacteria</taxon>
        <taxon>Bacillati</taxon>
        <taxon>Actinomycetota</taxon>
        <taxon>Actinomycetes</taxon>
        <taxon>Pseudonocardiales</taxon>
        <taxon>Pseudonocardiaceae</taxon>
        <taxon>Saccharomonospora</taxon>
    </lineage>
</organism>
<protein>
    <submittedName>
        <fullName evidence="2">Uncharacterized protein</fullName>
    </submittedName>
</protein>
<dbReference type="HOGENOM" id="CLU_189991_0_0_11"/>
<sequence>MVRKGVEVVLTALYVAVLAAVLGGIGAAVRHSGPVLDVEPAFARRVAEGLRVLWSVGDENAKRTERLLDELSPPPVPTPPTPRANTRA</sequence>
<name>H5XI64_9PSEU</name>
<feature type="region of interest" description="Disordered" evidence="1">
    <location>
        <begin position="65"/>
        <end position="88"/>
    </location>
</feature>
<evidence type="ECO:0000313" key="3">
    <source>
        <dbReference type="Proteomes" id="UP000002791"/>
    </source>
</evidence>
<accession>H5XI64</accession>